<keyword evidence="1" id="KW-0808">Transferase</keyword>
<keyword evidence="1" id="KW-0695">RNA-directed DNA polymerase</keyword>
<organism evidence="1">
    <name type="scientific">Triatoma infestans</name>
    <name type="common">Assassin bug</name>
    <dbReference type="NCBI Taxonomy" id="30076"/>
    <lineage>
        <taxon>Eukaryota</taxon>
        <taxon>Metazoa</taxon>
        <taxon>Ecdysozoa</taxon>
        <taxon>Arthropoda</taxon>
        <taxon>Hexapoda</taxon>
        <taxon>Insecta</taxon>
        <taxon>Pterygota</taxon>
        <taxon>Neoptera</taxon>
        <taxon>Paraneoptera</taxon>
        <taxon>Hemiptera</taxon>
        <taxon>Heteroptera</taxon>
        <taxon>Panheteroptera</taxon>
        <taxon>Cimicomorpha</taxon>
        <taxon>Reduviidae</taxon>
        <taxon>Triatominae</taxon>
        <taxon>Triatoma</taxon>
    </lineage>
</organism>
<dbReference type="EMBL" id="GEMB01006950">
    <property type="protein sequence ID" value="JAR96415.1"/>
    <property type="molecule type" value="Transcribed_RNA"/>
</dbReference>
<name>A0A161MAH2_TRIIF</name>
<dbReference type="GO" id="GO:0003964">
    <property type="term" value="F:RNA-directed DNA polymerase activity"/>
    <property type="evidence" value="ECO:0007669"/>
    <property type="project" value="UniProtKB-KW"/>
</dbReference>
<protein>
    <submittedName>
        <fullName evidence="1">Rna-directed dna polymerase from mobile element jockey-like protein</fullName>
    </submittedName>
</protein>
<sequence>DIRIKDDLVNRPFQLWEVTNAIKKGTNTSPGWDKIHYPMLRNLPHSALKVLLKIFNEIWDSGSIMEGWRTFVIIPILKSGKDPNSFLSYRLIALSSCVCKTYERMIKLRLNWWLEEHQKLSPHQLGFRKQRSTLDYLSAFVNEVYTNLTENKHTLLPMWIYIKLMIT</sequence>
<dbReference type="PANTHER" id="PTHR19446">
    <property type="entry name" value="REVERSE TRANSCRIPTASES"/>
    <property type="match status" value="1"/>
</dbReference>
<keyword evidence="1" id="KW-0548">Nucleotidyltransferase</keyword>
<reference evidence="1" key="1">
    <citation type="submission" date="2016-04" db="EMBL/GenBank/DDBJ databases">
        <authorList>
            <person name="Calderon-Fernandez G.M.Sr."/>
        </authorList>
    </citation>
    <scope>NUCLEOTIDE SEQUENCE</scope>
    <source>
        <strain evidence="1">Int1</strain>
        <tissue evidence="1">Integument</tissue>
    </source>
</reference>
<reference evidence="1" key="2">
    <citation type="journal article" date="2017" name="J. Med. Entomol.">
        <title>Transcriptome Analysis of the Triatoma infestans (Hemiptera: Reduviidae) Integument.</title>
        <authorList>
            <person name="Calderon-Fernandez G.M."/>
            <person name="Moriconi D.E."/>
            <person name="Dulbecco A.B."/>
            <person name="Juarez M.P."/>
        </authorList>
    </citation>
    <scope>NUCLEOTIDE SEQUENCE</scope>
    <source>
        <strain evidence="1">Int1</strain>
        <tissue evidence="1">Integument</tissue>
    </source>
</reference>
<feature type="non-terminal residue" evidence="1">
    <location>
        <position position="1"/>
    </location>
</feature>
<proteinExistence type="predicted"/>
<evidence type="ECO:0000313" key="1">
    <source>
        <dbReference type="EMBL" id="JAR96415.1"/>
    </source>
</evidence>
<dbReference type="AlphaFoldDB" id="A0A161MAH2"/>
<accession>A0A161MAH2</accession>